<reference evidence="3 4" key="1">
    <citation type="submission" date="2018-03" db="EMBL/GenBank/DDBJ databases">
        <title>Genomic Encyclopedia of Archaeal and Bacterial Type Strains, Phase II (KMG-II): from individual species to whole genera.</title>
        <authorList>
            <person name="Goeker M."/>
        </authorList>
    </citation>
    <scope>NUCLEOTIDE SEQUENCE [LARGE SCALE GENOMIC DNA]</scope>
    <source>
        <strain evidence="3 4">DSM 29328</strain>
    </source>
</reference>
<keyword evidence="4" id="KW-1185">Reference proteome</keyword>
<evidence type="ECO:0000313" key="4">
    <source>
        <dbReference type="Proteomes" id="UP000239480"/>
    </source>
</evidence>
<evidence type="ECO:0000259" key="2">
    <source>
        <dbReference type="Pfam" id="PF20066"/>
    </source>
</evidence>
<feature type="domain" description="Glyoxalase-related protein" evidence="2">
    <location>
        <begin position="8"/>
        <end position="152"/>
    </location>
</feature>
<evidence type="ECO:0000313" key="3">
    <source>
        <dbReference type="EMBL" id="PRY25928.1"/>
    </source>
</evidence>
<dbReference type="OrthoDB" id="7350221at2"/>
<name>A0A2T0RXN8_9RHOB</name>
<dbReference type="Proteomes" id="UP000239480">
    <property type="component" value="Unassembled WGS sequence"/>
</dbReference>
<dbReference type="AlphaFoldDB" id="A0A2T0RXN8"/>
<organism evidence="3 4">
    <name type="scientific">Aliiruegeria haliotis</name>
    <dbReference type="NCBI Taxonomy" id="1280846"/>
    <lineage>
        <taxon>Bacteria</taxon>
        <taxon>Pseudomonadati</taxon>
        <taxon>Pseudomonadota</taxon>
        <taxon>Alphaproteobacteria</taxon>
        <taxon>Rhodobacterales</taxon>
        <taxon>Roseobacteraceae</taxon>
        <taxon>Aliiruegeria</taxon>
    </lineage>
</organism>
<feature type="region of interest" description="Disordered" evidence="1">
    <location>
        <begin position="135"/>
        <end position="155"/>
    </location>
</feature>
<proteinExistence type="predicted"/>
<dbReference type="InterPro" id="IPR045517">
    <property type="entry name" value="Glyoxalase_8"/>
</dbReference>
<gene>
    <name evidence="3" type="ORF">CLV78_10118</name>
</gene>
<dbReference type="Pfam" id="PF20066">
    <property type="entry name" value="Glyoxalase_8"/>
    <property type="match status" value="1"/>
</dbReference>
<sequence>MTRTVPTQTTLPTLTELKSQSRRLREALERFGNRLGHSAALEAVAQQYGYRDWNTLRAAADRPMRNRPKAPVMPGDTVSGQYLGQAFTGEVVALRQLQDGAHYRVTLQFDAPVDVVKFDSFSALRHRVNATIDARGISPQHTSDGQPQLRLDLGH</sequence>
<accession>A0A2T0RXN8</accession>
<dbReference type="EMBL" id="PVTD01000001">
    <property type="protein sequence ID" value="PRY25928.1"/>
    <property type="molecule type" value="Genomic_DNA"/>
</dbReference>
<protein>
    <recommendedName>
        <fullName evidence="2">Glyoxalase-related protein domain-containing protein</fullName>
    </recommendedName>
</protein>
<comment type="caution">
    <text evidence="3">The sequence shown here is derived from an EMBL/GenBank/DDBJ whole genome shotgun (WGS) entry which is preliminary data.</text>
</comment>
<evidence type="ECO:0000256" key="1">
    <source>
        <dbReference type="SAM" id="MobiDB-lite"/>
    </source>
</evidence>
<dbReference type="RefSeq" id="WP_106202750.1">
    <property type="nucleotide sequence ID" value="NZ_PVTD01000001.1"/>
</dbReference>